<sequence length="401" mass="46270">MSSTDSYNEVLIQQRANLIAEQEKIKKEIKKSQLQADGLEHDLQIAQQAFSFAESTMIGRTRKLATLFGGILKSDDELVEKIQLLIKSAEEDEKKAADLRIQIEDFSNAQSQSDFKIDDTLNALKRQNSIVSKKQEELKQRVGILNQINEKIIQEKINNQSYLAKYKPIAELMNVKNFNSDFFNKLNQKYHNIDENTRNALASLAGAAKINISNFEDFDAPQFFDLISYSYEKLQKKEIQQNKLNQEVLDRIQKTKNEISQKKKKIRYLNDFINTTTSQINRTNDDIKHASEMRQNELKMKLNSLQAKERKRIQSSLLFFNQNIDVSKFSVEKMIETQIQIINQTAKQLQEARINHQIRIKNSAVKLQRGINAVENAADAISVANRRLIRNIKPITCSCNV</sequence>
<organism evidence="2 3">
    <name type="scientific">Tritrichomonas musculus</name>
    <dbReference type="NCBI Taxonomy" id="1915356"/>
    <lineage>
        <taxon>Eukaryota</taxon>
        <taxon>Metamonada</taxon>
        <taxon>Parabasalia</taxon>
        <taxon>Tritrichomonadida</taxon>
        <taxon>Tritrichomonadidae</taxon>
        <taxon>Tritrichomonas</taxon>
    </lineage>
</organism>
<name>A0ABR2INT8_9EUKA</name>
<proteinExistence type="predicted"/>
<keyword evidence="3" id="KW-1185">Reference proteome</keyword>
<feature type="coiled-coil region" evidence="1">
    <location>
        <begin position="89"/>
        <end position="141"/>
    </location>
</feature>
<dbReference type="EMBL" id="JAPFFF010000015">
    <property type="protein sequence ID" value="KAK8866569.1"/>
    <property type="molecule type" value="Genomic_DNA"/>
</dbReference>
<keyword evidence="1" id="KW-0175">Coiled coil</keyword>
<feature type="coiled-coil region" evidence="1">
    <location>
        <begin position="8"/>
        <end position="49"/>
    </location>
</feature>
<evidence type="ECO:0000313" key="2">
    <source>
        <dbReference type="EMBL" id="KAK8866569.1"/>
    </source>
</evidence>
<evidence type="ECO:0000313" key="3">
    <source>
        <dbReference type="Proteomes" id="UP001470230"/>
    </source>
</evidence>
<evidence type="ECO:0000256" key="1">
    <source>
        <dbReference type="SAM" id="Coils"/>
    </source>
</evidence>
<gene>
    <name evidence="2" type="ORF">M9Y10_009533</name>
</gene>
<accession>A0ABR2INT8</accession>
<protein>
    <submittedName>
        <fullName evidence="2">Uncharacterized protein</fullName>
    </submittedName>
</protein>
<dbReference type="Proteomes" id="UP001470230">
    <property type="component" value="Unassembled WGS sequence"/>
</dbReference>
<comment type="caution">
    <text evidence="2">The sequence shown here is derived from an EMBL/GenBank/DDBJ whole genome shotgun (WGS) entry which is preliminary data.</text>
</comment>
<reference evidence="2 3" key="1">
    <citation type="submission" date="2024-04" db="EMBL/GenBank/DDBJ databases">
        <title>Tritrichomonas musculus Genome.</title>
        <authorList>
            <person name="Alves-Ferreira E."/>
            <person name="Grigg M."/>
            <person name="Lorenzi H."/>
            <person name="Galac M."/>
        </authorList>
    </citation>
    <scope>NUCLEOTIDE SEQUENCE [LARGE SCALE GENOMIC DNA]</scope>
    <source>
        <strain evidence="2 3">EAF2021</strain>
    </source>
</reference>